<proteinExistence type="predicted"/>
<dbReference type="EMBL" id="LHYE01000045">
    <property type="protein sequence ID" value="KXB06443.1"/>
    <property type="molecule type" value="Genomic_DNA"/>
</dbReference>
<accession>A0A133VJ25</accession>
<organism evidence="1 2">
    <name type="scientific">candidate division MSBL1 archaeon SCGC-AAA382A20</name>
    <dbReference type="NCBI Taxonomy" id="1698280"/>
    <lineage>
        <taxon>Archaea</taxon>
        <taxon>Methanobacteriati</taxon>
        <taxon>Methanobacteriota</taxon>
        <taxon>candidate division MSBL1</taxon>
    </lineage>
</organism>
<comment type="caution">
    <text evidence="1">The sequence shown here is derived from an EMBL/GenBank/DDBJ whole genome shotgun (WGS) entry which is preliminary data.</text>
</comment>
<evidence type="ECO:0000313" key="2">
    <source>
        <dbReference type="Proteomes" id="UP000070263"/>
    </source>
</evidence>
<keyword evidence="2" id="KW-1185">Reference proteome</keyword>
<protein>
    <submittedName>
        <fullName evidence="1">Uncharacterized protein</fullName>
    </submittedName>
</protein>
<name>A0A133VJ25_9EURY</name>
<sequence length="148" mass="17476">MKKKSDIRTSSINQMTGWLTKNIPDLIIKSDWTHQDFDIEGEANGNGIKSFYMVEVKEGWVGTWPTQWTELRIPYKNKKVLDVWQQKYKNELLTFIIFSKDLKKAWHVPADIILNAEAKQIHDTNKLFFRIDVRDIYQTDMTYDNSSS</sequence>
<dbReference type="AlphaFoldDB" id="A0A133VJ25"/>
<gene>
    <name evidence="1" type="ORF">AKJ51_03715</name>
</gene>
<reference evidence="1 2" key="1">
    <citation type="journal article" date="2016" name="Sci. Rep.">
        <title>Metabolic traits of an uncultured archaeal lineage -MSBL1- from brine pools of the Red Sea.</title>
        <authorList>
            <person name="Mwirichia R."/>
            <person name="Alam I."/>
            <person name="Rashid M."/>
            <person name="Vinu M."/>
            <person name="Ba-Alawi W."/>
            <person name="Anthony Kamau A."/>
            <person name="Kamanda Ngugi D."/>
            <person name="Goker M."/>
            <person name="Klenk H.P."/>
            <person name="Bajic V."/>
            <person name="Stingl U."/>
        </authorList>
    </citation>
    <scope>NUCLEOTIDE SEQUENCE [LARGE SCALE GENOMIC DNA]</scope>
    <source>
        <strain evidence="1">SCGC-AAA382A20</strain>
    </source>
</reference>
<evidence type="ECO:0000313" key="1">
    <source>
        <dbReference type="EMBL" id="KXB06443.1"/>
    </source>
</evidence>
<dbReference type="Proteomes" id="UP000070263">
    <property type="component" value="Unassembled WGS sequence"/>
</dbReference>